<protein>
    <recommendedName>
        <fullName evidence="6">CNH domain-containing protein</fullName>
    </recommendedName>
</protein>
<comment type="caution">
    <text evidence="7">The sequence shown here is derived from an EMBL/GenBank/DDBJ whole genome shotgun (WGS) entry which is preliminary data.</text>
</comment>
<proteinExistence type="predicted"/>
<evidence type="ECO:0000256" key="5">
    <source>
        <dbReference type="SAM" id="MobiDB-lite"/>
    </source>
</evidence>
<feature type="compositionally biased region" description="Polar residues" evidence="5">
    <location>
        <begin position="88"/>
        <end position="102"/>
    </location>
</feature>
<evidence type="ECO:0000256" key="3">
    <source>
        <dbReference type="ARBA" id="ARBA00022490"/>
    </source>
</evidence>
<dbReference type="GO" id="GO:0015031">
    <property type="term" value="P:protein transport"/>
    <property type="evidence" value="ECO:0007669"/>
    <property type="project" value="UniProtKB-KW"/>
</dbReference>
<evidence type="ECO:0000256" key="2">
    <source>
        <dbReference type="ARBA" id="ARBA00022448"/>
    </source>
</evidence>
<dbReference type="Pfam" id="PF00780">
    <property type="entry name" value="CNH"/>
    <property type="match status" value="1"/>
</dbReference>
<feature type="region of interest" description="Disordered" evidence="5">
    <location>
        <begin position="72"/>
        <end position="129"/>
    </location>
</feature>
<evidence type="ECO:0000313" key="7">
    <source>
        <dbReference type="EMBL" id="PLW45291.1"/>
    </source>
</evidence>
<evidence type="ECO:0000259" key="6">
    <source>
        <dbReference type="PROSITE" id="PS50219"/>
    </source>
</evidence>
<comment type="subcellular location">
    <subcellularLocation>
        <location evidence="1">Cytoplasm</location>
    </subcellularLocation>
</comment>
<dbReference type="InterPro" id="IPR019452">
    <property type="entry name" value="VPS39/TGF_beta_rcpt-assoc_1"/>
</dbReference>
<keyword evidence="3" id="KW-0963">Cytoplasm</keyword>
<feature type="region of interest" description="Disordered" evidence="5">
    <location>
        <begin position="34"/>
        <end position="53"/>
    </location>
</feature>
<dbReference type="Proteomes" id="UP000235388">
    <property type="component" value="Unassembled WGS sequence"/>
</dbReference>
<dbReference type="GO" id="GO:0016020">
    <property type="term" value="C:membrane"/>
    <property type="evidence" value="ECO:0007669"/>
    <property type="project" value="TreeGrafter"/>
</dbReference>
<dbReference type="OrthoDB" id="10258882at2759"/>
<name>A0A2N5V5L8_9BASI</name>
<organism evidence="7 8">
    <name type="scientific">Puccinia coronata f. sp. avenae</name>
    <dbReference type="NCBI Taxonomy" id="200324"/>
    <lineage>
        <taxon>Eukaryota</taxon>
        <taxon>Fungi</taxon>
        <taxon>Dikarya</taxon>
        <taxon>Basidiomycota</taxon>
        <taxon>Pucciniomycotina</taxon>
        <taxon>Pucciniomycetes</taxon>
        <taxon>Pucciniales</taxon>
        <taxon>Pucciniaceae</taxon>
        <taxon>Puccinia</taxon>
    </lineage>
</organism>
<dbReference type="STRING" id="200324.A0A2N5V5L8"/>
<feature type="region of interest" description="Disordered" evidence="5">
    <location>
        <begin position="493"/>
        <end position="516"/>
    </location>
</feature>
<reference evidence="7 8" key="1">
    <citation type="submission" date="2017-11" db="EMBL/GenBank/DDBJ databases">
        <title>De novo assembly and phasing of dikaryotic genomes from two isolates of Puccinia coronata f. sp. avenae, the causal agent of oat crown rust.</title>
        <authorList>
            <person name="Miller M.E."/>
            <person name="Zhang Y."/>
            <person name="Omidvar V."/>
            <person name="Sperschneider J."/>
            <person name="Schwessinger B."/>
            <person name="Raley C."/>
            <person name="Palmer J.M."/>
            <person name="Garnica D."/>
            <person name="Upadhyaya N."/>
            <person name="Rathjen J."/>
            <person name="Taylor J.M."/>
            <person name="Park R.F."/>
            <person name="Dodds P.N."/>
            <person name="Hirsch C.D."/>
            <person name="Kianian S.F."/>
            <person name="Figueroa M."/>
        </authorList>
    </citation>
    <scope>NUCLEOTIDE SEQUENCE [LARGE SCALE GENOMIC DNA]</scope>
    <source>
        <strain evidence="7">12NC29</strain>
    </source>
</reference>
<evidence type="ECO:0000256" key="1">
    <source>
        <dbReference type="ARBA" id="ARBA00004496"/>
    </source>
</evidence>
<dbReference type="PANTHER" id="PTHR12894">
    <property type="entry name" value="CNH DOMAIN CONTAINING"/>
    <property type="match status" value="1"/>
</dbReference>
<dbReference type="GO" id="GO:0005737">
    <property type="term" value="C:cytoplasm"/>
    <property type="evidence" value="ECO:0007669"/>
    <property type="project" value="UniProtKB-SubCell"/>
</dbReference>
<keyword evidence="2" id="KW-0813">Transport</keyword>
<gene>
    <name evidence="7" type="ORF">PCANC_16933</name>
</gene>
<feature type="domain" description="CNH" evidence="6">
    <location>
        <begin position="48"/>
        <end position="403"/>
    </location>
</feature>
<dbReference type="InterPro" id="IPR032914">
    <property type="entry name" value="Vam6/VPS39/TRAP1"/>
</dbReference>
<dbReference type="InterPro" id="IPR001180">
    <property type="entry name" value="CNH_dom"/>
</dbReference>
<dbReference type="GO" id="GO:0034058">
    <property type="term" value="P:endosomal vesicle fusion"/>
    <property type="evidence" value="ECO:0007669"/>
    <property type="project" value="TreeGrafter"/>
</dbReference>
<dbReference type="Pfam" id="PF10366">
    <property type="entry name" value="Vps39_1"/>
    <property type="match status" value="1"/>
</dbReference>
<evidence type="ECO:0000313" key="8">
    <source>
        <dbReference type="Proteomes" id="UP000235388"/>
    </source>
</evidence>
<keyword evidence="4" id="KW-0653">Protein transport</keyword>
<feature type="compositionally biased region" description="Polar residues" evidence="5">
    <location>
        <begin position="494"/>
        <end position="507"/>
    </location>
</feature>
<keyword evidence="8" id="KW-1185">Reference proteome</keyword>
<evidence type="ECO:0000256" key="4">
    <source>
        <dbReference type="ARBA" id="ARBA00022927"/>
    </source>
</evidence>
<sequence length="1130" mass="125046">MSLSSSASSQASFLPPFELRRLIRPVFAQEFAPAEASLQPPQPGPSKNPVIRSVDGHGQLLWVGSNDGRVKGLDIKAHPSPGRPTHSRVASDTVRVSDSTDPQPRPHSVSGRLSKPSSPSQPDDGFPNMEDLIDTSCFQDCQVFPATDKLKPKPVEKLILVPMVGLAIILSEGTVTFHSITDLQPCPSSTFPFIRGVSAVTLDEHTYHQDNIQSSNRPDNVLMCVIKKKSIFLYLLSMNGVQQVHEVAFASATFQCLLRGSTLLLSDIEQYYLISLEDQPPEVIPLLPVSQSSVSVSDDPAATSSLATRHRPSMAAIPDSQEFLLASHTGPTCLGIFVSSSGDPSRGTLEWPSNPRSISVDSNHVLALLFNGNIEVHLLATQELVHVISLPDGLDPRSLASAKFGISLPGESYTSQLNTVSFPLATRPSLSSPQTSLKVRSPTRDSCLPAGTHSRILLVGRDSLYALATRTFLAEVETLIRQNRWDEALAMANRASNSHQRSTSSTPAPARRPQLDNSAQTTQLHYIYQKISLHYLFETRFDEAGNLWFQGRGDPRILLRLFPSLVANNLCKTDTLNIFSGLKEMAREVISVNELITINLVRNYSPHIKPDVDTALPTVDLKAQLHEKARQVFLRYLRRWRRDRLLKGGASDSNRHLDSIVDTALVQLLCERRHDDAEAHANLKQLLERPNSCAFAEIEPVLLEAQCFCILAELHYKRNNIPQAFDIWAKLHDEVYSDEEFRFDLDRMASVLLQYDQADFILKYAIWMAPLNRSLAVKILVEAKVANVLNVDKTFESLRDVSQEAAELYLEKIISRASREVEKGPPKIRGLPGEQAANHLMNLRTKLILGYLGKMKGLLSSTEEGHSSTMRFFRELVEEFMSKAEDEDFSQQSFVDFFLRASPPEDEPNAKSAQISDAITTRAKLLVCLDQSGADRPNYDARKIRSIIEDMGGCAELLAVERAMVYSKIGLHRPALSLLALSLKDIRSADTYCLQRGSVLSSRQTARLLEAGGSLAVGSGGDSSANEATSTDELVGILFDLLITSPARSGLQVRLLLSRHAARIPLHTTLERLPENWPLDPCLLGPYLSRAFRRSCHQTHEATIVKAITLGNHISLAVAYDDLLLRAEKH</sequence>
<accession>A0A2N5V5L8</accession>
<dbReference type="PANTHER" id="PTHR12894:SF27">
    <property type="entry name" value="TRANSFORMING GROWTH FACTOR-BETA RECEPTOR-ASSOCIATED PROTEIN 1"/>
    <property type="match status" value="1"/>
</dbReference>
<dbReference type="GO" id="GO:0006914">
    <property type="term" value="P:autophagy"/>
    <property type="evidence" value="ECO:0007669"/>
    <property type="project" value="TreeGrafter"/>
</dbReference>
<dbReference type="EMBL" id="PGCJ01000129">
    <property type="protein sequence ID" value="PLW45291.1"/>
    <property type="molecule type" value="Genomic_DNA"/>
</dbReference>
<dbReference type="AlphaFoldDB" id="A0A2N5V5L8"/>
<dbReference type="PROSITE" id="PS50219">
    <property type="entry name" value="CNH"/>
    <property type="match status" value="1"/>
</dbReference>